<evidence type="ECO:0000256" key="1">
    <source>
        <dbReference type="SAM" id="MobiDB-lite"/>
    </source>
</evidence>
<feature type="compositionally biased region" description="Basic and acidic residues" evidence="1">
    <location>
        <begin position="641"/>
        <end position="650"/>
    </location>
</feature>
<organism evidence="2 3">
    <name type="scientific">Cercophora newfieldiana</name>
    <dbReference type="NCBI Taxonomy" id="92897"/>
    <lineage>
        <taxon>Eukaryota</taxon>
        <taxon>Fungi</taxon>
        <taxon>Dikarya</taxon>
        <taxon>Ascomycota</taxon>
        <taxon>Pezizomycotina</taxon>
        <taxon>Sordariomycetes</taxon>
        <taxon>Sordariomycetidae</taxon>
        <taxon>Sordariales</taxon>
        <taxon>Lasiosphaeriaceae</taxon>
        <taxon>Cercophora</taxon>
    </lineage>
</organism>
<feature type="compositionally biased region" description="Polar residues" evidence="1">
    <location>
        <begin position="596"/>
        <end position="609"/>
    </location>
</feature>
<accession>A0AA39XQY1</accession>
<feature type="region of interest" description="Disordered" evidence="1">
    <location>
        <begin position="835"/>
        <end position="857"/>
    </location>
</feature>
<evidence type="ECO:0008006" key="4">
    <source>
        <dbReference type="Google" id="ProtNLM"/>
    </source>
</evidence>
<feature type="compositionally biased region" description="Low complexity" evidence="1">
    <location>
        <begin position="388"/>
        <end position="403"/>
    </location>
</feature>
<evidence type="ECO:0000313" key="2">
    <source>
        <dbReference type="EMBL" id="KAK0638578.1"/>
    </source>
</evidence>
<dbReference type="AlphaFoldDB" id="A0AA39XQY1"/>
<reference evidence="2" key="1">
    <citation type="submission" date="2023-06" db="EMBL/GenBank/DDBJ databases">
        <title>Genome-scale phylogeny and comparative genomics of the fungal order Sordariales.</title>
        <authorList>
            <consortium name="Lawrence Berkeley National Laboratory"/>
            <person name="Hensen N."/>
            <person name="Bonometti L."/>
            <person name="Westerberg I."/>
            <person name="Brannstrom I.O."/>
            <person name="Guillou S."/>
            <person name="Cros-Aarteil S."/>
            <person name="Calhoun S."/>
            <person name="Haridas S."/>
            <person name="Kuo A."/>
            <person name="Mondo S."/>
            <person name="Pangilinan J."/>
            <person name="Riley R."/>
            <person name="Labutti K."/>
            <person name="Andreopoulos B."/>
            <person name="Lipzen A."/>
            <person name="Chen C."/>
            <person name="Yanf M."/>
            <person name="Daum C."/>
            <person name="Ng V."/>
            <person name="Clum A."/>
            <person name="Steindorff A."/>
            <person name="Ohm R."/>
            <person name="Martin F."/>
            <person name="Silar P."/>
            <person name="Natvig D."/>
            <person name="Lalanne C."/>
            <person name="Gautier V."/>
            <person name="Ament-Velasquez S.L."/>
            <person name="Kruys A."/>
            <person name="Hutchinson M.I."/>
            <person name="Powell A.J."/>
            <person name="Barry K."/>
            <person name="Miller A.N."/>
            <person name="Grigoriev I.V."/>
            <person name="Debuchy R."/>
            <person name="Gladieux P."/>
            <person name="Thoren M.H."/>
            <person name="Johannesson H."/>
        </authorList>
    </citation>
    <scope>NUCLEOTIDE SEQUENCE</scope>
    <source>
        <strain evidence="2">SMH2532-1</strain>
    </source>
</reference>
<feature type="compositionally biased region" description="Polar residues" evidence="1">
    <location>
        <begin position="310"/>
        <end position="320"/>
    </location>
</feature>
<feature type="region of interest" description="Disordered" evidence="1">
    <location>
        <begin position="307"/>
        <end position="787"/>
    </location>
</feature>
<dbReference type="Proteomes" id="UP001174936">
    <property type="component" value="Unassembled WGS sequence"/>
</dbReference>
<keyword evidence="3" id="KW-1185">Reference proteome</keyword>
<feature type="region of interest" description="Disordered" evidence="1">
    <location>
        <begin position="225"/>
        <end position="271"/>
    </location>
</feature>
<feature type="compositionally biased region" description="Low complexity" evidence="1">
    <location>
        <begin position="431"/>
        <end position="444"/>
    </location>
</feature>
<name>A0AA39XQY1_9PEZI</name>
<feature type="compositionally biased region" description="Acidic residues" evidence="1">
    <location>
        <begin position="242"/>
        <end position="253"/>
    </location>
</feature>
<gene>
    <name evidence="2" type="ORF">B0T16DRAFT_421375</name>
</gene>
<evidence type="ECO:0000313" key="3">
    <source>
        <dbReference type="Proteomes" id="UP001174936"/>
    </source>
</evidence>
<feature type="compositionally biased region" description="Basic and acidic residues" evidence="1">
    <location>
        <begin position="750"/>
        <end position="773"/>
    </location>
</feature>
<proteinExistence type="predicted"/>
<feature type="compositionally biased region" description="Basic and acidic residues" evidence="1">
    <location>
        <begin position="321"/>
        <end position="335"/>
    </location>
</feature>
<feature type="compositionally biased region" description="Polar residues" evidence="1">
    <location>
        <begin position="355"/>
        <end position="365"/>
    </location>
</feature>
<protein>
    <recommendedName>
        <fullName evidence="4">Fungal N-terminal domain-containing protein</fullName>
    </recommendedName>
</protein>
<feature type="compositionally biased region" description="Polar residues" evidence="1">
    <location>
        <begin position="737"/>
        <end position="746"/>
    </location>
</feature>
<sequence>MDPLSITVGAVGLAAHALRAAIFVRNVWGELQNAPAFTRDIAEDIIVVQGSLHEIERVLSRNPHAIRSFDLNDVFDVSVQGCHDILERVGDEFDDLFGRDDWRGRFAVWWNAGEIRGLLESLETKKASLTLLVQALGLRSVQEMHELLERNQATLDLARMGLGGMVHSYPASTGMQLSAIHSEVGSVDGILGDRDSVVSDSGFNFDSVCMVSKAYRRTMERVLNENSREVEAPAGEPALPVIEEDEAEDENQGENEPRADTTAPPPPPGFVELEVHEAVCARLREAEVKIQVLEAVVEACLRLRRDDAKTSQTTNDPDSTNDVKEGTRGTPRTDAKGCAGPKPMAGNDTGARAAPNQSRSRSKLSSFPRVSRWSETSRWAEAARNRSQPPAAQQPGDPQAQGRQQKEDVAEAEAVRPPAVPSDNPLNGPLGTTAAGTRATPRATSSQTSLLIEYYEGTRSVGDPSTRKPGVRVKITPSRDKTRRKLETRETPSRRSRNPEIQKPTAAASSDNSKPKAPRHATVEDEEEECPPLDTSKATKEKVTPSDISAIPPDRFLDGSGFGVSSSTRKKGPGESTEKATRHRSKASKSAETRRQVSSWARTTQNSEDAPNGGASTREERRQQAEAEIEEIIRRAIQRGLEQKKGEKQRSPATKGVDLSPALEGEAVQATPEMGNSAAATPGAPDSREVRRQRRIERRQARMAKKMSKADDADDDSTTPPPRLPSLFEILAAGKEGTTTRATLGLSSAGREELRATEDTKRSTEKTDVDDQRNAGSVPLPPLPESASRYLQSVEDRRKAKDKARYADLLRTTQNMRANYEDMVKGLDLDGLLGDSSTDGEQTPAVAVGAGVAGLDR</sequence>
<feature type="compositionally biased region" description="Basic residues" evidence="1">
    <location>
        <begin position="691"/>
        <end position="707"/>
    </location>
</feature>
<dbReference type="EMBL" id="JAULSV010000007">
    <property type="protein sequence ID" value="KAK0638578.1"/>
    <property type="molecule type" value="Genomic_DNA"/>
</dbReference>
<feature type="compositionally biased region" description="Basic and acidic residues" evidence="1">
    <location>
        <begin position="477"/>
        <end position="500"/>
    </location>
</feature>
<comment type="caution">
    <text evidence="2">The sequence shown here is derived from an EMBL/GenBank/DDBJ whole genome shotgun (WGS) entry which is preliminary data.</text>
</comment>